<dbReference type="EMBL" id="WOAD01000001">
    <property type="protein sequence ID" value="MUI33919.1"/>
    <property type="molecule type" value="Genomic_DNA"/>
</dbReference>
<gene>
    <name evidence="2" type="ORF">GNQ48_02795</name>
</gene>
<dbReference type="Proteomes" id="UP000433532">
    <property type="component" value="Unassembled WGS sequence"/>
</dbReference>
<reference evidence="2 3" key="1">
    <citation type="submission" date="2019-11" db="EMBL/GenBank/DDBJ databases">
        <title>Genomes of ocular Pseudomonas aeruginosa isolates.</title>
        <authorList>
            <person name="Khan M."/>
            <person name="Rice S.A."/>
            <person name="Willcox M.D.P."/>
            <person name="Stapleton F."/>
        </authorList>
    </citation>
    <scope>NUCLEOTIDE SEQUENCE [LARGE SCALE GENOMIC DNA]</scope>
    <source>
        <strain evidence="2 3">PA221</strain>
    </source>
</reference>
<comment type="caution">
    <text evidence="2">The sequence shown here is derived from an EMBL/GenBank/DDBJ whole genome shotgun (WGS) entry which is preliminary data.</text>
</comment>
<accession>A0A509JCG4</accession>
<evidence type="ECO:0000313" key="2">
    <source>
        <dbReference type="EMBL" id="MUI33919.1"/>
    </source>
</evidence>
<proteinExistence type="predicted"/>
<sequence>MEDRWRGECVPGCLLGPAEVSLASAIFFSVAFDSCVCEVLSEQLRRGAIRFQVISATSCSGCTFDRVFLRCSNRGRARCSKSRLTADGGGQGPIEQFQEFPFSNARCRRSVLRSPGPLRGYGGIPEAYRGFVMSRVLFLLLAMALAGLGQPTLAAPLPDELPAALPAAPPVAPLPMGGAPQPQPEAAEPDLPGSDAASADGEATAKDGLKIGNGSLRLRQDDPGPTRESPLRDPRLNPYAPRQP</sequence>
<name>A0A509JCG4_PSEAI</name>
<protein>
    <submittedName>
        <fullName evidence="2">Uncharacterized protein</fullName>
    </submittedName>
</protein>
<evidence type="ECO:0000256" key="1">
    <source>
        <dbReference type="SAM" id="MobiDB-lite"/>
    </source>
</evidence>
<dbReference type="AlphaFoldDB" id="A0A509JCG4"/>
<feature type="compositionally biased region" description="Basic and acidic residues" evidence="1">
    <location>
        <begin position="218"/>
        <end position="235"/>
    </location>
</feature>
<organism evidence="2 3">
    <name type="scientific">Pseudomonas aeruginosa</name>
    <dbReference type="NCBI Taxonomy" id="287"/>
    <lineage>
        <taxon>Bacteria</taxon>
        <taxon>Pseudomonadati</taxon>
        <taxon>Pseudomonadota</taxon>
        <taxon>Gammaproteobacteria</taxon>
        <taxon>Pseudomonadales</taxon>
        <taxon>Pseudomonadaceae</taxon>
        <taxon>Pseudomonas</taxon>
    </lineage>
</organism>
<evidence type="ECO:0000313" key="3">
    <source>
        <dbReference type="Proteomes" id="UP000433532"/>
    </source>
</evidence>
<feature type="region of interest" description="Disordered" evidence="1">
    <location>
        <begin position="168"/>
        <end position="244"/>
    </location>
</feature>